<sequence length="291" mass="32674">MRGERAQGTWTLEIIDSPSKPRNPEVLGNLKEWTLILYGTSQNPYQPYRTQHSRSRMLEIPTPEELLEEPELQEEEDEYNGPCHSECGDQGCDGPDADHCLNCVHFSSGSLRSGRTCVSHCPLGHYEDIVSRRCRRCYKGCYFADETQRQCLKCHDTCLRCLRYADRCSACSKGYSLAGMTCVPECTNGTFFHLEEMTCSPCHSSCRTCTGPGKEECIQCAEGYLQQEWRCVQTCSPGYYSGEAAGVPHKMCYRCEENCLRCSGPGTTCTKCKEGYSLFSRTCIVNASCSN</sequence>
<dbReference type="PANTHER" id="PTHR42884:SF8">
    <property type="entry name" value="PROPROTEIN CONVERTASE SUBTILISIN_KEXIN TYPE 6"/>
    <property type="match status" value="1"/>
</dbReference>
<dbReference type="SUPFAM" id="SSF57184">
    <property type="entry name" value="Growth factor receptor domain"/>
    <property type="match status" value="2"/>
</dbReference>
<evidence type="ECO:0000313" key="7">
    <source>
        <dbReference type="Proteomes" id="UP001279410"/>
    </source>
</evidence>
<dbReference type="GO" id="GO:0009986">
    <property type="term" value="C:cell surface"/>
    <property type="evidence" value="ECO:0007669"/>
    <property type="project" value="TreeGrafter"/>
</dbReference>
<dbReference type="Gene3D" id="2.10.220.10">
    <property type="entry name" value="Hormone Receptor, Insulin-like Growth Factor Receptor 1, Chain A, domain 2"/>
    <property type="match status" value="3"/>
</dbReference>
<dbReference type="Proteomes" id="UP001279410">
    <property type="component" value="Unassembled WGS sequence"/>
</dbReference>
<gene>
    <name evidence="6" type="ORF">AKAME5_002420400</name>
</gene>
<dbReference type="InterPro" id="IPR002884">
    <property type="entry name" value="P_dom"/>
</dbReference>
<dbReference type="PANTHER" id="PTHR42884">
    <property type="entry name" value="PROPROTEIN CONVERTASE SUBTILISIN/KEXIN-RELATED"/>
    <property type="match status" value="1"/>
</dbReference>
<comment type="similarity">
    <text evidence="1">Belongs to the peptidase S8 family.</text>
</comment>
<dbReference type="InterPro" id="IPR009030">
    <property type="entry name" value="Growth_fac_rcpt_cys_sf"/>
</dbReference>
<dbReference type="InterPro" id="IPR006212">
    <property type="entry name" value="Furin_repeat"/>
</dbReference>
<dbReference type="GO" id="GO:0016486">
    <property type="term" value="P:peptide hormone processing"/>
    <property type="evidence" value="ECO:0007669"/>
    <property type="project" value="TreeGrafter"/>
</dbReference>
<keyword evidence="4" id="KW-0720">Serine protease</keyword>
<dbReference type="InterPro" id="IPR000742">
    <property type="entry name" value="EGF"/>
</dbReference>
<dbReference type="SMART" id="SM00181">
    <property type="entry name" value="EGF"/>
    <property type="match status" value="3"/>
</dbReference>
<dbReference type="EMBL" id="BRZM01001280">
    <property type="protein sequence ID" value="GLD72879.1"/>
    <property type="molecule type" value="Genomic_DNA"/>
</dbReference>
<feature type="non-terminal residue" evidence="6">
    <location>
        <position position="1"/>
    </location>
</feature>
<keyword evidence="2" id="KW-0645">Protease</keyword>
<evidence type="ECO:0000256" key="1">
    <source>
        <dbReference type="ARBA" id="ARBA00011073"/>
    </source>
</evidence>
<protein>
    <submittedName>
        <fullName evidence="6">Proprotein convertase subtilisin/kexin type 6</fullName>
    </submittedName>
</protein>
<dbReference type="SMART" id="SM00261">
    <property type="entry name" value="FU"/>
    <property type="match status" value="4"/>
</dbReference>
<dbReference type="InterPro" id="IPR008979">
    <property type="entry name" value="Galactose-bd-like_sf"/>
</dbReference>
<dbReference type="PROSITE" id="PS51829">
    <property type="entry name" value="P_HOMO_B"/>
    <property type="match status" value="1"/>
</dbReference>
<comment type="caution">
    <text evidence="6">The sequence shown here is derived from an EMBL/GenBank/DDBJ whole genome shotgun (WGS) entry which is preliminary data.</text>
</comment>
<evidence type="ECO:0000256" key="3">
    <source>
        <dbReference type="ARBA" id="ARBA00022801"/>
    </source>
</evidence>
<dbReference type="CDD" id="cd00064">
    <property type="entry name" value="FU"/>
    <property type="match status" value="3"/>
</dbReference>
<dbReference type="Gene3D" id="2.60.120.260">
    <property type="entry name" value="Galactose-binding domain-like"/>
    <property type="match status" value="1"/>
</dbReference>
<evidence type="ECO:0000256" key="2">
    <source>
        <dbReference type="ARBA" id="ARBA00022670"/>
    </source>
</evidence>
<proteinExistence type="inferred from homology"/>
<name>A0AAD3NIX7_LATJO</name>
<dbReference type="SUPFAM" id="SSF49785">
    <property type="entry name" value="Galactose-binding domain-like"/>
    <property type="match status" value="1"/>
</dbReference>
<reference evidence="6" key="1">
    <citation type="submission" date="2022-08" db="EMBL/GenBank/DDBJ databases">
        <title>Genome sequencing of akame (Lates japonicus).</title>
        <authorList>
            <person name="Hashiguchi Y."/>
            <person name="Takahashi H."/>
        </authorList>
    </citation>
    <scope>NUCLEOTIDE SEQUENCE</scope>
    <source>
        <strain evidence="6">Kochi</strain>
    </source>
</reference>
<dbReference type="GO" id="GO:0016020">
    <property type="term" value="C:membrane"/>
    <property type="evidence" value="ECO:0007669"/>
    <property type="project" value="TreeGrafter"/>
</dbReference>
<evidence type="ECO:0000313" key="6">
    <source>
        <dbReference type="EMBL" id="GLD72879.1"/>
    </source>
</evidence>
<evidence type="ECO:0000256" key="4">
    <source>
        <dbReference type="ARBA" id="ARBA00022825"/>
    </source>
</evidence>
<organism evidence="6 7">
    <name type="scientific">Lates japonicus</name>
    <name type="common">Japanese lates</name>
    <dbReference type="NCBI Taxonomy" id="270547"/>
    <lineage>
        <taxon>Eukaryota</taxon>
        <taxon>Metazoa</taxon>
        <taxon>Chordata</taxon>
        <taxon>Craniata</taxon>
        <taxon>Vertebrata</taxon>
        <taxon>Euteleostomi</taxon>
        <taxon>Actinopterygii</taxon>
        <taxon>Neopterygii</taxon>
        <taxon>Teleostei</taxon>
        <taxon>Neoteleostei</taxon>
        <taxon>Acanthomorphata</taxon>
        <taxon>Carangaria</taxon>
        <taxon>Carangaria incertae sedis</taxon>
        <taxon>Centropomidae</taxon>
        <taxon>Lates</taxon>
    </lineage>
</organism>
<accession>A0AAD3NIX7</accession>
<evidence type="ECO:0000259" key="5">
    <source>
        <dbReference type="PROSITE" id="PS51829"/>
    </source>
</evidence>
<dbReference type="GO" id="GO:0004252">
    <property type="term" value="F:serine-type endopeptidase activity"/>
    <property type="evidence" value="ECO:0007669"/>
    <property type="project" value="InterPro"/>
</dbReference>
<feature type="domain" description="P/Homo B" evidence="5">
    <location>
        <begin position="1"/>
        <end position="43"/>
    </location>
</feature>
<keyword evidence="7" id="KW-1185">Reference proteome</keyword>
<keyword evidence="3" id="KW-0378">Hydrolase</keyword>
<dbReference type="AlphaFoldDB" id="A0AAD3NIX7"/>
<dbReference type="GO" id="GO:0005615">
    <property type="term" value="C:extracellular space"/>
    <property type="evidence" value="ECO:0007669"/>
    <property type="project" value="TreeGrafter"/>
</dbReference>